<accession>A0ACC0LSR5</accession>
<protein>
    <submittedName>
        <fullName evidence="1">Uncharacterized protein</fullName>
    </submittedName>
</protein>
<dbReference type="Proteomes" id="UP001062846">
    <property type="component" value="Chromosome 11"/>
</dbReference>
<comment type="caution">
    <text evidence="1">The sequence shown here is derived from an EMBL/GenBank/DDBJ whole genome shotgun (WGS) entry which is preliminary data.</text>
</comment>
<keyword evidence="2" id="KW-1185">Reference proteome</keyword>
<proteinExistence type="predicted"/>
<reference evidence="1" key="1">
    <citation type="submission" date="2022-02" db="EMBL/GenBank/DDBJ databases">
        <title>Plant Genome Project.</title>
        <authorList>
            <person name="Zhang R.-G."/>
        </authorList>
    </citation>
    <scope>NUCLEOTIDE SEQUENCE</scope>
    <source>
        <strain evidence="1">AT1</strain>
    </source>
</reference>
<evidence type="ECO:0000313" key="1">
    <source>
        <dbReference type="EMBL" id="KAI8531659.1"/>
    </source>
</evidence>
<organism evidence="1 2">
    <name type="scientific">Rhododendron molle</name>
    <name type="common">Chinese azalea</name>
    <name type="synonym">Azalea mollis</name>
    <dbReference type="NCBI Taxonomy" id="49168"/>
    <lineage>
        <taxon>Eukaryota</taxon>
        <taxon>Viridiplantae</taxon>
        <taxon>Streptophyta</taxon>
        <taxon>Embryophyta</taxon>
        <taxon>Tracheophyta</taxon>
        <taxon>Spermatophyta</taxon>
        <taxon>Magnoliopsida</taxon>
        <taxon>eudicotyledons</taxon>
        <taxon>Gunneridae</taxon>
        <taxon>Pentapetalae</taxon>
        <taxon>asterids</taxon>
        <taxon>Ericales</taxon>
        <taxon>Ericaceae</taxon>
        <taxon>Ericoideae</taxon>
        <taxon>Rhodoreae</taxon>
        <taxon>Rhododendron</taxon>
    </lineage>
</organism>
<name>A0ACC0LSR5_RHOML</name>
<dbReference type="EMBL" id="CM046398">
    <property type="protein sequence ID" value="KAI8531659.1"/>
    <property type="molecule type" value="Genomic_DNA"/>
</dbReference>
<evidence type="ECO:0000313" key="2">
    <source>
        <dbReference type="Proteomes" id="UP001062846"/>
    </source>
</evidence>
<gene>
    <name evidence="1" type="ORF">RHMOL_Rhmol11G0153300</name>
</gene>
<sequence length="635" mass="72162">MRLSRSSKRCGESELHSIFQSNNVFLLGTVSMLLFIFLVDDLHCTCRSKKTRIFTAPTMGLDETVAELGNGDRTHQARAICLHAYYDLSRVSPVVFLYLLKECYAYGTLKATKKFQALQQQVHQVLYNSPQPGPAVFIAHSLYVLPIFEADSEGFSHLIISALRRFLKVGTSSEDLLEAKSLAAQLFLLSVGGYIVHDEKVLVKMVKAFDISLENIGNGMCNEDQNSNSSSETARTFVEKFIFKLIEAESYMAAVTLLEHFSIHQSGESFLLKMMQNKDYRAADKWATFMGKAMLCVLVQEYSEKKLLKHAYNIIKNNNLQQEFPEIYHKCKESSLKKLAEKGCWDIAEAKTNGDKQLLEYLVYLAMEAGYFEKVDEYCDRYSLNGFINVKEPETSLLGSRYLQLNELVLEDVIWVDEVNGLRDATCHIEESKVVGIDCEWKPNYEKGSKPNKVSIMQIASENVVFIFDLIKLFEDVPDILDNCLGRILQSPRVLKLGYNFQCDVRQLAESYGGLECFKQYEMLLDVQNVFREHQGGLSGLAKKILGAGLNKTRRNSNWEQRPLSQNQLEYAAMDAAVLIHIFRHVRSCSQPDTVAEGHTKIEWKSYIVSHMDNSMKTKKVKKSKKKSDAGSDVH</sequence>